<protein>
    <recommendedName>
        <fullName evidence="3">Capsule assembly Wzi family protein</fullName>
    </recommendedName>
</protein>
<name>A4SDR8_CHLPM</name>
<feature type="chain" id="PRO_5002672003" description="Capsule assembly Wzi family protein" evidence="1">
    <location>
        <begin position="24"/>
        <end position="457"/>
    </location>
</feature>
<evidence type="ECO:0000313" key="2">
    <source>
        <dbReference type="EMBL" id="ABP36627.1"/>
    </source>
</evidence>
<accession>A4SDR8</accession>
<proteinExistence type="predicted"/>
<dbReference type="Gene3D" id="2.40.160.130">
    <property type="entry name" value="Capsule assembly protein Wzi"/>
    <property type="match status" value="1"/>
</dbReference>
<feature type="signal peptide" evidence="1">
    <location>
        <begin position="1"/>
        <end position="23"/>
    </location>
</feature>
<organism evidence="2">
    <name type="scientific">Chlorobium phaeovibrioides (strain DSM 265 / 1930)</name>
    <name type="common">Prosthecochloris vibrioformis (strain DSM 265)</name>
    <dbReference type="NCBI Taxonomy" id="290318"/>
    <lineage>
        <taxon>Bacteria</taxon>
        <taxon>Pseudomonadati</taxon>
        <taxon>Chlorobiota</taxon>
        <taxon>Chlorobiia</taxon>
        <taxon>Chlorobiales</taxon>
        <taxon>Chlorobiaceae</taxon>
        <taxon>Chlorobium/Pelodictyon group</taxon>
        <taxon>Chlorobium</taxon>
    </lineage>
</organism>
<dbReference type="EMBL" id="CP000607">
    <property type="protein sequence ID" value="ABP36627.1"/>
    <property type="molecule type" value="Genomic_DNA"/>
</dbReference>
<dbReference type="Pfam" id="PF14052">
    <property type="entry name" value="Caps_assemb_Wzi"/>
    <property type="match status" value="1"/>
</dbReference>
<reference evidence="2" key="1">
    <citation type="submission" date="2007-03" db="EMBL/GenBank/DDBJ databases">
        <title>Complete sequence of Prosthecochloris vibrioformis DSM 265.</title>
        <authorList>
            <consortium name="US DOE Joint Genome Institute"/>
            <person name="Copeland A."/>
            <person name="Lucas S."/>
            <person name="Lapidus A."/>
            <person name="Barry K."/>
            <person name="Detter J.C."/>
            <person name="Glavina del Rio T."/>
            <person name="Hammon N."/>
            <person name="Israni S."/>
            <person name="Pitluck S."/>
            <person name="Schmutz J."/>
            <person name="Larimer F."/>
            <person name="Land M."/>
            <person name="Hauser L."/>
            <person name="Mikhailova N."/>
            <person name="Li T."/>
            <person name="Overmann J."/>
            <person name="Schuster S.C."/>
            <person name="Bryant D.A."/>
            <person name="Richardson P."/>
        </authorList>
    </citation>
    <scope>NUCLEOTIDE SEQUENCE [LARGE SCALE GENOMIC DNA]</scope>
    <source>
        <strain evidence="2">DSM 265</strain>
    </source>
</reference>
<gene>
    <name evidence="2" type="ordered locus">Cvib_0605</name>
</gene>
<dbReference type="HOGENOM" id="CLU_038260_0_0_10"/>
<dbReference type="AlphaFoldDB" id="A4SDR8"/>
<sequence length="457" mass="50974">MARTPLALILLLLLLCSPVRGNAQQEDWIDQLDISAGIAISSDSQPPFWMWANRDGIIPDDSGTTSFTRLQLGKEADDDKRFDWTYGLDVTARTAGDSDVLFTDAYVGLKFSNLKLTLGRKSEFFGLADSLLTVGPEAYSRNAPPIPKIALSTNGYVPVTQWLGVNAYFAHGWFGEEQYAANSYLHEKFLYLKLGSDVPDEGVNILGGIHHLAAWGGEGRPSGIDDLFDVVIGKEGGGDASLSDQQNALGNHLGTIEYAVQFKGYERDWYIYLQTLFEDNSGLRYWFPDWFKGDYFAGISLIEKDPEQAFRRINIEYLDTRMDGYRPSNEPDNYFTNSGYSGWVNQGWAIGHPFISFIEGAGYRYSPLNRVRGANASLLLHYDDMLNPLVRVAWVRCSGSFSEPFSESEKTTLIAIDFTNTMHFQEGWSLTQQLSLDTGGGSELNPGMLLRVTKSLL</sequence>
<dbReference type="KEGG" id="pvi:Cvib_0605"/>
<dbReference type="STRING" id="290318.Cvib_0605"/>
<dbReference type="eggNOG" id="ENOG502Z7XP">
    <property type="taxonomic scope" value="Bacteria"/>
</dbReference>
<dbReference type="OrthoDB" id="596512at2"/>
<dbReference type="InterPro" id="IPR038636">
    <property type="entry name" value="Wzi_sf"/>
</dbReference>
<evidence type="ECO:0000256" key="1">
    <source>
        <dbReference type="SAM" id="SignalP"/>
    </source>
</evidence>
<evidence type="ECO:0008006" key="3">
    <source>
        <dbReference type="Google" id="ProtNLM"/>
    </source>
</evidence>
<dbReference type="InterPro" id="IPR026950">
    <property type="entry name" value="Caps_assemb_Wzi"/>
</dbReference>
<keyword evidence="1" id="KW-0732">Signal</keyword>